<accession>A0A921DSA9</accession>
<evidence type="ECO:0000313" key="3">
    <source>
        <dbReference type="Proteomes" id="UP000698963"/>
    </source>
</evidence>
<comment type="caution">
    <text evidence="2">The sequence shown here is derived from an EMBL/GenBank/DDBJ whole genome shotgun (WGS) entry which is preliminary data.</text>
</comment>
<feature type="transmembrane region" description="Helical" evidence="1">
    <location>
        <begin position="189"/>
        <end position="208"/>
    </location>
</feature>
<reference evidence="2" key="1">
    <citation type="journal article" date="2021" name="PeerJ">
        <title>Extensive microbial diversity within the chicken gut microbiome revealed by metagenomics and culture.</title>
        <authorList>
            <person name="Gilroy R."/>
            <person name="Ravi A."/>
            <person name="Getino M."/>
            <person name="Pursley I."/>
            <person name="Horton D.L."/>
            <person name="Alikhan N.F."/>
            <person name="Baker D."/>
            <person name="Gharbi K."/>
            <person name="Hall N."/>
            <person name="Watson M."/>
            <person name="Adriaenssens E.M."/>
            <person name="Foster-Nyarko E."/>
            <person name="Jarju S."/>
            <person name="Secka A."/>
            <person name="Antonio M."/>
            <person name="Oren A."/>
            <person name="Chaudhuri R.R."/>
            <person name="La Ragione R."/>
            <person name="Hildebrand F."/>
            <person name="Pallen M.J."/>
        </authorList>
    </citation>
    <scope>NUCLEOTIDE SEQUENCE</scope>
    <source>
        <strain evidence="2">ChiGjej2B2-19336</strain>
    </source>
</reference>
<sequence length="218" mass="24434">MKADISKERAKRWAVFFLSLFFMGNGIALVTNAQLGTTPISSVPYVVARIFGISMGTGTFIINTFMLLAQIPLLGKTFRPKQFLQLPCVFVFSLFIDLGMWISHSFIPELWHMRMGMTLVGCGIMAFGIMLEIASNTIVIPGEGFVLALAYRTKLPFGNLKIINDVTLVCLAALLGWLCLGRIEGLREGTVVTAFLTGVFIRFFSRCFHMSIERWFKR</sequence>
<evidence type="ECO:0000313" key="2">
    <source>
        <dbReference type="EMBL" id="HJD96767.1"/>
    </source>
</evidence>
<name>A0A921DSA9_9BACT</name>
<dbReference type="Pfam" id="PF19700">
    <property type="entry name" value="DUF6198"/>
    <property type="match status" value="1"/>
</dbReference>
<keyword evidence="1" id="KW-0472">Membrane</keyword>
<dbReference type="AlphaFoldDB" id="A0A921DSA9"/>
<dbReference type="RefSeq" id="WP_304121300.1">
    <property type="nucleotide sequence ID" value="NZ_DYZA01000071.1"/>
</dbReference>
<dbReference type="PANTHER" id="PTHR40078:SF1">
    <property type="entry name" value="INTEGRAL MEMBRANE PROTEIN"/>
    <property type="match status" value="1"/>
</dbReference>
<feature type="transmembrane region" description="Helical" evidence="1">
    <location>
        <begin position="162"/>
        <end position="183"/>
    </location>
</feature>
<organism evidence="2 3">
    <name type="scientific">Mailhella massiliensis</name>
    <dbReference type="NCBI Taxonomy" id="1903261"/>
    <lineage>
        <taxon>Bacteria</taxon>
        <taxon>Pseudomonadati</taxon>
        <taxon>Thermodesulfobacteriota</taxon>
        <taxon>Desulfovibrionia</taxon>
        <taxon>Desulfovibrionales</taxon>
        <taxon>Desulfovibrionaceae</taxon>
        <taxon>Mailhella</taxon>
    </lineage>
</organism>
<keyword evidence="1" id="KW-1133">Transmembrane helix</keyword>
<reference evidence="2" key="2">
    <citation type="submission" date="2021-09" db="EMBL/GenBank/DDBJ databases">
        <authorList>
            <person name="Gilroy R."/>
        </authorList>
    </citation>
    <scope>NUCLEOTIDE SEQUENCE</scope>
    <source>
        <strain evidence="2">ChiGjej2B2-19336</strain>
    </source>
</reference>
<dbReference type="EMBL" id="DYZA01000071">
    <property type="protein sequence ID" value="HJD96767.1"/>
    <property type="molecule type" value="Genomic_DNA"/>
</dbReference>
<feature type="transmembrane region" description="Helical" evidence="1">
    <location>
        <begin position="12"/>
        <end position="30"/>
    </location>
</feature>
<feature type="transmembrane region" description="Helical" evidence="1">
    <location>
        <begin position="50"/>
        <end position="71"/>
    </location>
</feature>
<keyword evidence="1" id="KW-0812">Transmembrane</keyword>
<feature type="transmembrane region" description="Helical" evidence="1">
    <location>
        <begin position="83"/>
        <end position="104"/>
    </location>
</feature>
<feature type="transmembrane region" description="Helical" evidence="1">
    <location>
        <begin position="124"/>
        <end position="150"/>
    </location>
</feature>
<dbReference type="Proteomes" id="UP000698963">
    <property type="component" value="Unassembled WGS sequence"/>
</dbReference>
<dbReference type="InterPro" id="IPR038750">
    <property type="entry name" value="YczE/YyaS-like"/>
</dbReference>
<gene>
    <name evidence="2" type="ORF">K8W16_03870</name>
</gene>
<evidence type="ECO:0000256" key="1">
    <source>
        <dbReference type="SAM" id="Phobius"/>
    </source>
</evidence>
<protein>
    <submittedName>
        <fullName evidence="2">DUF6198 family protein</fullName>
    </submittedName>
</protein>
<proteinExistence type="predicted"/>
<dbReference type="PANTHER" id="PTHR40078">
    <property type="entry name" value="INTEGRAL MEMBRANE PROTEIN-RELATED"/>
    <property type="match status" value="1"/>
</dbReference>